<dbReference type="InterPro" id="IPR036638">
    <property type="entry name" value="HLH_DNA-bd_sf"/>
</dbReference>
<dbReference type="EMBL" id="JACXJA010000007">
    <property type="protein sequence ID" value="MBD2861917.1"/>
    <property type="molecule type" value="Genomic_DNA"/>
</dbReference>
<dbReference type="AlphaFoldDB" id="A0A927GZB5"/>
<dbReference type="Proteomes" id="UP000639396">
    <property type="component" value="Unassembled WGS sequence"/>
</dbReference>
<dbReference type="Gene3D" id="4.10.280.10">
    <property type="entry name" value="Helix-loop-helix DNA-binding domain"/>
    <property type="match status" value="1"/>
</dbReference>
<gene>
    <name evidence="1" type="ORF">IDH45_07985</name>
</gene>
<proteinExistence type="predicted"/>
<dbReference type="InterPro" id="IPR037208">
    <property type="entry name" value="Spo0E-like_sf"/>
</dbReference>
<evidence type="ECO:0000313" key="1">
    <source>
        <dbReference type="EMBL" id="MBD2861917.1"/>
    </source>
</evidence>
<dbReference type="GO" id="GO:0046983">
    <property type="term" value="F:protein dimerization activity"/>
    <property type="evidence" value="ECO:0007669"/>
    <property type="project" value="InterPro"/>
</dbReference>
<dbReference type="InterPro" id="IPR018540">
    <property type="entry name" value="Spo0E-like"/>
</dbReference>
<reference evidence="1" key="1">
    <citation type="submission" date="2020-09" db="EMBL/GenBank/DDBJ databases">
        <title>A novel bacterium of genus Paenibacillus, isolated from South China Sea.</title>
        <authorList>
            <person name="Huang H."/>
            <person name="Mo K."/>
            <person name="Hu Y."/>
        </authorList>
    </citation>
    <scope>NUCLEOTIDE SEQUENCE</scope>
    <source>
        <strain evidence="1">IB182363</strain>
    </source>
</reference>
<evidence type="ECO:0000313" key="2">
    <source>
        <dbReference type="Proteomes" id="UP000639396"/>
    </source>
</evidence>
<keyword evidence="2" id="KW-1185">Reference proteome</keyword>
<sequence>MNHLTGLQVEIDLLKKQLLRTAKIYEFNFGHPQVLEISQQLDQLIVKVMRYSR</sequence>
<comment type="caution">
    <text evidence="1">The sequence shown here is derived from an EMBL/GenBank/DDBJ whole genome shotgun (WGS) entry which is preliminary data.</text>
</comment>
<dbReference type="GO" id="GO:0043937">
    <property type="term" value="P:regulation of sporulation"/>
    <property type="evidence" value="ECO:0007669"/>
    <property type="project" value="InterPro"/>
</dbReference>
<name>A0A927GZB5_9BACL</name>
<protein>
    <submittedName>
        <fullName evidence="1">Aspartyl-phosphate phosphatase Spo0E family protein</fullName>
    </submittedName>
</protein>
<accession>A0A927GZB5</accession>
<dbReference type="RefSeq" id="WP_190926329.1">
    <property type="nucleotide sequence ID" value="NZ_JACXJA010000007.1"/>
</dbReference>
<organism evidence="1 2">
    <name type="scientific">Paenibacillus oceani</name>
    <dbReference type="NCBI Taxonomy" id="2772510"/>
    <lineage>
        <taxon>Bacteria</taxon>
        <taxon>Bacillati</taxon>
        <taxon>Bacillota</taxon>
        <taxon>Bacilli</taxon>
        <taxon>Bacillales</taxon>
        <taxon>Paenibacillaceae</taxon>
        <taxon>Paenibacillus</taxon>
    </lineage>
</organism>
<dbReference type="SUPFAM" id="SSF140500">
    <property type="entry name" value="BAS1536-like"/>
    <property type="match status" value="1"/>
</dbReference>
<dbReference type="Pfam" id="PF09388">
    <property type="entry name" value="SpoOE-like"/>
    <property type="match status" value="1"/>
</dbReference>